<dbReference type="Pfam" id="PF04371">
    <property type="entry name" value="PAD_porph"/>
    <property type="match status" value="1"/>
</dbReference>
<organism evidence="2 3">
    <name type="scientific">Paenibacillus oryzae</name>
    <dbReference type="NCBI Taxonomy" id="1844972"/>
    <lineage>
        <taxon>Bacteria</taxon>
        <taxon>Bacillati</taxon>
        <taxon>Bacillota</taxon>
        <taxon>Bacilli</taxon>
        <taxon>Bacillales</taxon>
        <taxon>Paenibacillaceae</taxon>
        <taxon>Paenibacillus</taxon>
    </lineage>
</organism>
<dbReference type="Proteomes" id="UP000092024">
    <property type="component" value="Unassembled WGS sequence"/>
</dbReference>
<evidence type="ECO:0000313" key="2">
    <source>
        <dbReference type="EMBL" id="OBR68121.1"/>
    </source>
</evidence>
<dbReference type="PANTHER" id="PTHR31377:SF0">
    <property type="entry name" value="AGMATINE DEIMINASE-RELATED"/>
    <property type="match status" value="1"/>
</dbReference>
<name>A0A1A5YR73_9BACL</name>
<dbReference type="SUPFAM" id="SSF55909">
    <property type="entry name" value="Pentein"/>
    <property type="match status" value="1"/>
</dbReference>
<evidence type="ECO:0000313" key="3">
    <source>
        <dbReference type="Proteomes" id="UP000092024"/>
    </source>
</evidence>
<dbReference type="OrthoDB" id="9808013at2"/>
<dbReference type="AlphaFoldDB" id="A0A1A5YR73"/>
<dbReference type="RefSeq" id="WP_068679748.1">
    <property type="nucleotide sequence ID" value="NZ_LYPA01000029.1"/>
</dbReference>
<evidence type="ECO:0000256" key="1">
    <source>
        <dbReference type="ARBA" id="ARBA00022801"/>
    </source>
</evidence>
<comment type="caution">
    <text evidence="2">The sequence shown here is derived from an EMBL/GenBank/DDBJ whole genome shotgun (WGS) entry which is preliminary data.</text>
</comment>
<dbReference type="EMBL" id="LYPA01000029">
    <property type="protein sequence ID" value="OBR68121.1"/>
    <property type="molecule type" value="Genomic_DNA"/>
</dbReference>
<dbReference type="InterPro" id="IPR007466">
    <property type="entry name" value="Peptidyl-Arg-deiminase_porph"/>
</dbReference>
<sequence length="351" mass="38952">MTQKIDNYTMPAEWTPHERTFISWPVQESMVYPEFYQQVSEGYGELITAIAEFEPVTVIVNPDDAAAVASRFQGNERVELLPIEHNDAWLRDNGPTFVMDDSGRLAGINWKFNAWGGKYSPWDLDDAVAPRILKAMGVEQFDAPLVMEGGSIHTDGEGTLLTTEECLLNVNRNPELSREDIEAQVKHFLNVENIIWLKRGLSGDETDGHVDNVACFAAPGKVILQVCNDPQDENYAITQENLSILQEATDAKGRKLDIIEIEQPPYTEYDGTRLTLSYLNFYFVNGGIILPVFGGAAAEADANAIAVLSKAFPDRVIRTIDGMAIIREGGNVHCTTQQMPEGIRNEGGRKS</sequence>
<dbReference type="STRING" id="1844972.A7K91_07900"/>
<dbReference type="PANTHER" id="PTHR31377">
    <property type="entry name" value="AGMATINE DEIMINASE-RELATED"/>
    <property type="match status" value="1"/>
</dbReference>
<keyword evidence="1" id="KW-0378">Hydrolase</keyword>
<proteinExistence type="predicted"/>
<dbReference type="GO" id="GO:0004668">
    <property type="term" value="F:protein-arginine deiminase activity"/>
    <property type="evidence" value="ECO:0007669"/>
    <property type="project" value="InterPro"/>
</dbReference>
<protein>
    <submittedName>
        <fullName evidence="2">Agmatine deiminase</fullName>
    </submittedName>
</protein>
<accession>A0A1A5YR73</accession>
<dbReference type="GO" id="GO:0047632">
    <property type="term" value="F:agmatine deiminase activity"/>
    <property type="evidence" value="ECO:0007669"/>
    <property type="project" value="TreeGrafter"/>
</dbReference>
<dbReference type="Gene3D" id="3.75.10.10">
    <property type="entry name" value="L-arginine/glycine Amidinotransferase, Chain A"/>
    <property type="match status" value="1"/>
</dbReference>
<dbReference type="GO" id="GO:0009446">
    <property type="term" value="P:putrescine biosynthetic process"/>
    <property type="evidence" value="ECO:0007669"/>
    <property type="project" value="InterPro"/>
</dbReference>
<keyword evidence="3" id="KW-1185">Reference proteome</keyword>
<gene>
    <name evidence="2" type="ORF">A7K91_07900</name>
</gene>
<reference evidence="2 3" key="1">
    <citation type="submission" date="2016-05" db="EMBL/GenBank/DDBJ databases">
        <title>Paenibacillus oryzae. sp. nov., isolated from the rice root.</title>
        <authorList>
            <person name="Zhang J."/>
            <person name="Zhang X."/>
        </authorList>
    </citation>
    <scope>NUCLEOTIDE SEQUENCE [LARGE SCALE GENOMIC DNA]</scope>
    <source>
        <strain evidence="2 3">1DrF-4</strain>
    </source>
</reference>